<feature type="repeat" description="WD" evidence="3">
    <location>
        <begin position="626"/>
        <end position="667"/>
    </location>
</feature>
<dbReference type="EMBL" id="CAKKLH010000146">
    <property type="protein sequence ID" value="CAH0104520.1"/>
    <property type="molecule type" value="Genomic_DNA"/>
</dbReference>
<evidence type="ECO:0000256" key="4">
    <source>
        <dbReference type="SAM" id="MobiDB-lite"/>
    </source>
</evidence>
<dbReference type="InterPro" id="IPR020472">
    <property type="entry name" value="WD40_PAC1"/>
</dbReference>
<dbReference type="InterPro" id="IPR036322">
    <property type="entry name" value="WD40_repeat_dom_sf"/>
</dbReference>
<name>A0A8J2WEQ9_9CRUS</name>
<dbReference type="PANTHER" id="PTHR19848">
    <property type="entry name" value="WD40 REPEAT PROTEIN"/>
    <property type="match status" value="1"/>
</dbReference>
<dbReference type="InterPro" id="IPR019775">
    <property type="entry name" value="WD40_repeat_CS"/>
</dbReference>
<dbReference type="InterPro" id="IPR011047">
    <property type="entry name" value="Quinoprotein_ADH-like_sf"/>
</dbReference>
<evidence type="ECO:0000256" key="3">
    <source>
        <dbReference type="PROSITE-ProRule" id="PRU00221"/>
    </source>
</evidence>
<dbReference type="PROSITE" id="PS00678">
    <property type="entry name" value="WD_REPEATS_1"/>
    <property type="match status" value="3"/>
</dbReference>
<dbReference type="CDD" id="cd00200">
    <property type="entry name" value="WD40"/>
    <property type="match status" value="1"/>
</dbReference>
<dbReference type="SMART" id="SM00320">
    <property type="entry name" value="WD40"/>
    <property type="match status" value="12"/>
</dbReference>
<dbReference type="SUPFAM" id="SSF50978">
    <property type="entry name" value="WD40 repeat-like"/>
    <property type="match status" value="1"/>
</dbReference>
<dbReference type="PROSITE" id="PS50294">
    <property type="entry name" value="WD_REPEATS_REGION"/>
    <property type="match status" value="4"/>
</dbReference>
<feature type="repeat" description="WD" evidence="3">
    <location>
        <begin position="1065"/>
        <end position="1098"/>
    </location>
</feature>
<accession>A0A8J2WEQ9</accession>
<comment type="caution">
    <text evidence="5">The sequence shown here is derived from an EMBL/GenBank/DDBJ whole genome shotgun (WGS) entry which is preliminary data.</text>
</comment>
<feature type="repeat" description="WD" evidence="3">
    <location>
        <begin position="1168"/>
        <end position="1209"/>
    </location>
</feature>
<evidence type="ECO:0000313" key="5">
    <source>
        <dbReference type="EMBL" id="CAH0104520.1"/>
    </source>
</evidence>
<dbReference type="PRINTS" id="PR00320">
    <property type="entry name" value="GPROTEINBRPT"/>
</dbReference>
<feature type="compositionally biased region" description="Low complexity" evidence="4">
    <location>
        <begin position="1299"/>
        <end position="1322"/>
    </location>
</feature>
<gene>
    <name evidence="5" type="ORF">DGAL_LOCUS7427</name>
</gene>
<dbReference type="InterPro" id="IPR015943">
    <property type="entry name" value="WD40/YVTN_repeat-like_dom_sf"/>
</dbReference>
<sequence>MSAEFCWTRTSDHVRLAQIASRQSSCLAANFNQLQLVDPWANATSSCRHSGLLICTGQPQVDDDTTVYDHRSLAVYINSWLENLPTDSKWNRSLVVVRIVGSTPDSLLSDHLYESICRELLDVAGTKDPTTTADGHWTQRLGCQLAKDSRLSILLVGIDRLDSWGLISVDKLPDNVRLIVTCSTSLVKDVRGWTSVQMPRPEGPTLVPTIWSSNPILGSLITSSSSSGVNNTIDAILTAFFDEVERQYPADFVRKSCTVLTLASGLAGCNSSGLTEDEWRQCLDSIDQDSLQEFKHLRQLIQSLDPLLIRVAVTPSGEAAAVPTETSDEMEQQQSPASSDGQVFYYSWSQPSLSFARRRYKNESLLQTFASIPSAFKEKENNNVVVNAVDSSLTALRWVARFFSIVGRVASPSLLQRPFILNLFHFFFFFFVIRNVGDGNPAETSFYLERDKFEETLFDWRTWRLAGKAGRLGLSLISAAVQQSAIRWVDSHLWLLERSLPWINQVDYCNDPNVISSQQLAAQLTVSLKPYADKENSSKHLWRLFRDAQTECDQFAGPVLISMPAGWNWNHSGKPLERKVDNVFQRETIQLMSASPDGQCLVLVTADSIDPFFSLSVASGRRIAVYKGHSGRVTCVHVTGDGSHVISGSEDLSVIVWDFNNGNAILRISEHIASVSCVSSVLISRMIISGGEDSIVMSFQWQPGKGSAESKESRLARIDHHRGPITGLAINHREDVLVSASHDGSLCLWSLDNWTLLNLIEVGQPVGHVTLSRDDVFLLAVGLEDGLPRLFSLTTGSALRTWTDLPIKVRGAVIVGGNGHSYAAMMSEDDRLMCYDCHSGQLVHTLSIDYPGKNAVSSTSCCCTRTNDPRLLFQSVGNKVKVWLLRYEEKRPVVAVTSPMTYLAMSPLDGAVVATGDRSGQVQLWRTSNLSKIAQWGHPSAPVSVVNFDAAGLYVASAAEDGTVAVWHLDAGQTLPATQIHSIGCRINQLAIMADWNGYAVSCDSNETVVQWKLGTGEIVRQWNLAASKLLVVANNTRWMAGSTRSNSVRLWSLDSNEDNKEIVAVSHAEEVLCLAPTPDSRYIITGSKDSSLKMWDVLCGPTDKGGKLVQIMAGHGDHVTAVVTSLVANVPALASMANSKHLLVVSGSRDGQLIIWDAQHGSEIHSMRRHVSAVTCLKVTTDGSVVVSGSEDGTVRVWNMRLGTSLSSFALDCPVYQIVMSPDASRMWIRMAQKPIPAILELRHTPAVLVKTEVASRPASPVHLKKAPPTRRLLKKEISLDSYTWLKRYGSKNGGGNQQQHHNQASAHVQQTSVSSSPTVESVLMKLSRRNSFCNVPESGET</sequence>
<feature type="repeat" description="WD" evidence="3">
    <location>
        <begin position="1144"/>
        <end position="1167"/>
    </location>
</feature>
<evidence type="ECO:0000256" key="2">
    <source>
        <dbReference type="ARBA" id="ARBA00022737"/>
    </source>
</evidence>
<dbReference type="Gene3D" id="2.130.10.10">
    <property type="entry name" value="YVTN repeat-like/Quinoprotein amine dehydrogenase"/>
    <property type="match status" value="3"/>
</dbReference>
<dbReference type="SUPFAM" id="SSF50998">
    <property type="entry name" value="Quinoprotein alcohol dehydrogenase-like"/>
    <property type="match status" value="1"/>
</dbReference>
<dbReference type="PANTHER" id="PTHR19848:SF8">
    <property type="entry name" value="F-BOX AND WD REPEAT DOMAIN CONTAINING 7"/>
    <property type="match status" value="1"/>
</dbReference>
<dbReference type="InterPro" id="IPR001680">
    <property type="entry name" value="WD40_rpt"/>
</dbReference>
<dbReference type="Proteomes" id="UP000789390">
    <property type="component" value="Unassembled WGS sequence"/>
</dbReference>
<dbReference type="PROSITE" id="PS50082">
    <property type="entry name" value="WD_REPEATS_2"/>
    <property type="match status" value="6"/>
</dbReference>
<keyword evidence="6" id="KW-1185">Reference proteome</keyword>
<evidence type="ECO:0000256" key="1">
    <source>
        <dbReference type="ARBA" id="ARBA00022574"/>
    </source>
</evidence>
<organism evidence="5 6">
    <name type="scientific">Daphnia galeata</name>
    <dbReference type="NCBI Taxonomy" id="27404"/>
    <lineage>
        <taxon>Eukaryota</taxon>
        <taxon>Metazoa</taxon>
        <taxon>Ecdysozoa</taxon>
        <taxon>Arthropoda</taxon>
        <taxon>Crustacea</taxon>
        <taxon>Branchiopoda</taxon>
        <taxon>Diplostraca</taxon>
        <taxon>Cladocera</taxon>
        <taxon>Anomopoda</taxon>
        <taxon>Daphniidae</taxon>
        <taxon>Daphnia</taxon>
    </lineage>
</organism>
<keyword evidence="2" id="KW-0677">Repeat</keyword>
<reference evidence="5" key="1">
    <citation type="submission" date="2021-11" db="EMBL/GenBank/DDBJ databases">
        <authorList>
            <person name="Schell T."/>
        </authorList>
    </citation>
    <scope>NUCLEOTIDE SEQUENCE</scope>
    <source>
        <strain evidence="5">M5</strain>
    </source>
</reference>
<dbReference type="OrthoDB" id="6344155at2759"/>
<feature type="region of interest" description="Disordered" evidence="4">
    <location>
        <begin position="1292"/>
        <end position="1322"/>
    </location>
</feature>
<feature type="repeat" description="WD" evidence="3">
    <location>
        <begin position="718"/>
        <end position="759"/>
    </location>
</feature>
<feature type="repeat" description="WD" evidence="3">
    <location>
        <begin position="943"/>
        <end position="977"/>
    </location>
</feature>
<evidence type="ECO:0000313" key="6">
    <source>
        <dbReference type="Proteomes" id="UP000789390"/>
    </source>
</evidence>
<dbReference type="Pfam" id="PF00400">
    <property type="entry name" value="WD40"/>
    <property type="match status" value="6"/>
</dbReference>
<proteinExistence type="predicted"/>
<evidence type="ECO:0008006" key="7">
    <source>
        <dbReference type="Google" id="ProtNLM"/>
    </source>
</evidence>
<protein>
    <recommendedName>
        <fullName evidence="7">WD repeat-containing protein 55 homolog</fullName>
    </recommendedName>
</protein>
<keyword evidence="1 3" id="KW-0853">WD repeat</keyword>